<evidence type="ECO:0008006" key="5">
    <source>
        <dbReference type="Google" id="ProtNLM"/>
    </source>
</evidence>
<reference evidence="1" key="4">
    <citation type="submission" date="2023-12" db="EMBL/GenBank/DDBJ databases">
        <authorList>
            <person name="Sun Q."/>
            <person name="Inoue M."/>
        </authorList>
    </citation>
    <scope>NUCLEOTIDE SEQUENCE</scope>
    <source>
        <strain evidence="1">JCM 10667</strain>
    </source>
</reference>
<dbReference type="RefSeq" id="WP_184886951.1">
    <property type="nucleotide sequence ID" value="NZ_BAAAHD010000043.1"/>
</dbReference>
<evidence type="ECO:0000313" key="2">
    <source>
        <dbReference type="EMBL" id="MBB4776823.1"/>
    </source>
</evidence>
<comment type="caution">
    <text evidence="2">The sequence shown here is derived from an EMBL/GenBank/DDBJ whole genome shotgun (WGS) entry which is preliminary data.</text>
</comment>
<organism evidence="2 3">
    <name type="scientific">Actinomadura livida</name>
    <dbReference type="NCBI Taxonomy" id="79909"/>
    <lineage>
        <taxon>Bacteria</taxon>
        <taxon>Bacillati</taxon>
        <taxon>Actinomycetota</taxon>
        <taxon>Actinomycetes</taxon>
        <taxon>Streptosporangiales</taxon>
        <taxon>Thermomonosporaceae</taxon>
        <taxon>Actinomadura</taxon>
    </lineage>
</organism>
<evidence type="ECO:0000313" key="1">
    <source>
        <dbReference type="EMBL" id="GAA0577241.1"/>
    </source>
</evidence>
<dbReference type="InterPro" id="IPR037079">
    <property type="entry name" value="AF2212/PG0164-like_sf"/>
</dbReference>
<evidence type="ECO:0000313" key="4">
    <source>
        <dbReference type="Proteomes" id="UP001501427"/>
    </source>
</evidence>
<evidence type="ECO:0000313" key="3">
    <source>
        <dbReference type="Proteomes" id="UP000549343"/>
    </source>
</evidence>
<dbReference type="Proteomes" id="UP001501427">
    <property type="component" value="Unassembled WGS sequence"/>
</dbReference>
<accession>A0A7W7IHF2</accession>
<dbReference type="InterPro" id="IPR015018">
    <property type="entry name" value="DUF1905"/>
</dbReference>
<dbReference type="AlphaFoldDB" id="A0A7W7IHF2"/>
<dbReference type="SUPFAM" id="SSF141694">
    <property type="entry name" value="AF2212/PG0164-like"/>
    <property type="match status" value="1"/>
</dbReference>
<gene>
    <name evidence="2" type="ORF">F4557_005241</name>
    <name evidence="1" type="ORF">GCM10009546_44620</name>
</gene>
<proteinExistence type="predicted"/>
<dbReference type="Gene3D" id="2.40.30.100">
    <property type="entry name" value="AF2212/PG0164-like"/>
    <property type="match status" value="1"/>
</dbReference>
<protein>
    <recommendedName>
        <fullName evidence="5">DUF1905 domain-containing protein</fullName>
    </recommendedName>
</protein>
<sequence>MRFRATLELGKKTATGMEVPAEVVEELGQGRRPAVKVTVNGHTYRSTIATMGGRFLLPLSAENREAAGVRAGDEIDVDVEFDSEPRTVTVPDDLAEALAGDEEAKRFFGGLSYSKQRWFVLSVEGAKKPETRRRRVEQAVAKLREGRDR</sequence>
<dbReference type="Pfam" id="PF08922">
    <property type="entry name" value="DUF1905"/>
    <property type="match status" value="1"/>
</dbReference>
<name>A0A7W7IHF2_9ACTN</name>
<reference evidence="2 3" key="3">
    <citation type="submission" date="2020-08" db="EMBL/GenBank/DDBJ databases">
        <title>Sequencing the genomes of 1000 actinobacteria strains.</title>
        <authorList>
            <person name="Klenk H.-P."/>
        </authorList>
    </citation>
    <scope>NUCLEOTIDE SEQUENCE [LARGE SCALE GENOMIC DNA]</scope>
    <source>
        <strain evidence="2 3">DSM 44772</strain>
    </source>
</reference>
<reference evidence="4" key="2">
    <citation type="journal article" date="2019" name="Int. J. Syst. Evol. Microbiol.">
        <title>The Global Catalogue of Microorganisms (GCM) 10K type strain sequencing project: providing services to taxonomists for standard genome sequencing and annotation.</title>
        <authorList>
            <consortium name="The Broad Institute Genomics Platform"/>
            <consortium name="The Broad Institute Genome Sequencing Center for Infectious Disease"/>
            <person name="Wu L."/>
            <person name="Ma J."/>
        </authorList>
    </citation>
    <scope>NUCLEOTIDE SEQUENCE [LARGE SCALE GENOMIC DNA]</scope>
    <source>
        <strain evidence="4">JCM 10667</strain>
    </source>
</reference>
<reference evidence="1" key="1">
    <citation type="journal article" date="2014" name="Int. J. Syst. Evol. Microbiol.">
        <title>Complete genome of a new Firmicutes species belonging to the dominant human colonic microbiota ('Ruminococcus bicirculans') reveals two chromosomes and a selective capacity to utilize plant glucans.</title>
        <authorList>
            <consortium name="NISC Comparative Sequencing Program"/>
            <person name="Wegmann U."/>
            <person name="Louis P."/>
            <person name="Goesmann A."/>
            <person name="Henrissat B."/>
            <person name="Duncan S.H."/>
            <person name="Flint H.J."/>
        </authorList>
    </citation>
    <scope>NUCLEOTIDE SEQUENCE</scope>
    <source>
        <strain evidence="1">JCM 10667</strain>
    </source>
</reference>
<dbReference type="Proteomes" id="UP000549343">
    <property type="component" value="Unassembled WGS sequence"/>
</dbReference>
<dbReference type="EMBL" id="JACHMV010000001">
    <property type="protein sequence ID" value="MBB4776823.1"/>
    <property type="molecule type" value="Genomic_DNA"/>
</dbReference>
<dbReference type="EMBL" id="BAAAHD010000043">
    <property type="protein sequence ID" value="GAA0577241.1"/>
    <property type="molecule type" value="Genomic_DNA"/>
</dbReference>
<keyword evidence="4" id="KW-1185">Reference proteome</keyword>
<dbReference type="Pfam" id="PF13376">
    <property type="entry name" value="OmdA"/>
    <property type="match status" value="1"/>
</dbReference>